<dbReference type="InParanoid" id="A0A151V5D1"/>
<dbReference type="Proteomes" id="UP000076154">
    <property type="component" value="Unassembled WGS sequence"/>
</dbReference>
<protein>
    <submittedName>
        <fullName evidence="1">Uncharacterized protein</fullName>
    </submittedName>
</protein>
<organism evidence="1 2">
    <name type="scientific">Hypsizygus marmoreus</name>
    <name type="common">White beech mushroom</name>
    <name type="synonym">Agaricus marmoreus</name>
    <dbReference type="NCBI Taxonomy" id="39966"/>
    <lineage>
        <taxon>Eukaryota</taxon>
        <taxon>Fungi</taxon>
        <taxon>Dikarya</taxon>
        <taxon>Basidiomycota</taxon>
        <taxon>Agaricomycotina</taxon>
        <taxon>Agaricomycetes</taxon>
        <taxon>Agaricomycetidae</taxon>
        <taxon>Agaricales</taxon>
        <taxon>Tricholomatineae</taxon>
        <taxon>Lyophyllaceae</taxon>
        <taxon>Hypsizygus</taxon>
    </lineage>
</organism>
<proteinExistence type="predicted"/>
<evidence type="ECO:0000313" key="2">
    <source>
        <dbReference type="Proteomes" id="UP000076154"/>
    </source>
</evidence>
<gene>
    <name evidence="1" type="ORF">Hypma_011436</name>
</gene>
<dbReference type="EMBL" id="LUEZ02000055">
    <property type="protein sequence ID" value="RDB21327.1"/>
    <property type="molecule type" value="Genomic_DNA"/>
</dbReference>
<name>A0A151V5D1_HYPMA</name>
<keyword evidence="2" id="KW-1185">Reference proteome</keyword>
<reference evidence="1" key="1">
    <citation type="submission" date="2018-04" db="EMBL/GenBank/DDBJ databases">
        <title>Whole genome sequencing of Hypsizygus marmoreus.</title>
        <authorList>
            <person name="Choi I.-G."/>
            <person name="Min B."/>
            <person name="Kim J.-G."/>
            <person name="Kim S."/>
            <person name="Oh Y.-L."/>
            <person name="Kong W.-S."/>
            <person name="Park H."/>
            <person name="Jeong J."/>
            <person name="Song E.-S."/>
        </authorList>
    </citation>
    <scope>NUCLEOTIDE SEQUENCE [LARGE SCALE GENOMIC DNA]</scope>
    <source>
        <strain evidence="1">51987-8</strain>
    </source>
</reference>
<sequence>MVSVCFLDTFNVLIVNKDDSAIITGSSGLILFAIYSRTSGKWKGRHQKVGGKLRRPSCRLAADQQPLIVDRAQVPQEAWSKNTLEGHNDRSSLDLFARNLCSPAMWR</sequence>
<evidence type="ECO:0000313" key="1">
    <source>
        <dbReference type="EMBL" id="RDB21327.1"/>
    </source>
</evidence>
<comment type="caution">
    <text evidence="1">The sequence shown here is derived from an EMBL/GenBank/DDBJ whole genome shotgun (WGS) entry which is preliminary data.</text>
</comment>
<dbReference type="AlphaFoldDB" id="A0A151V5D1"/>
<accession>A0A151V5D1</accession>